<accession>A0ACC2ZYP4</accession>
<dbReference type="Proteomes" id="UP001172386">
    <property type="component" value="Unassembled WGS sequence"/>
</dbReference>
<sequence length="149" mass="17051">MLSFNQPGVPRFPFNLDFRWSISIPKRFITISQDFLSQHHVPSLSIAIVQDQETTSTGFDYAQQAPSSKQSSCSKSLTAAAVILLIDDVGFPQLQYDASIHDLLPDDFVMSVDDHTRTVTLEYVLSHKTSMPSYVHFVYWSERQWTYEL</sequence>
<name>A0ACC2ZYP4_9EURO</name>
<keyword evidence="2" id="KW-1185">Reference proteome</keyword>
<dbReference type="EMBL" id="JAPDRQ010000185">
    <property type="protein sequence ID" value="KAJ9652732.1"/>
    <property type="molecule type" value="Genomic_DNA"/>
</dbReference>
<gene>
    <name evidence="1" type="ORF">H2198_008052</name>
</gene>
<organism evidence="1 2">
    <name type="scientific">Neophaeococcomyces mojaviensis</name>
    <dbReference type="NCBI Taxonomy" id="3383035"/>
    <lineage>
        <taxon>Eukaryota</taxon>
        <taxon>Fungi</taxon>
        <taxon>Dikarya</taxon>
        <taxon>Ascomycota</taxon>
        <taxon>Pezizomycotina</taxon>
        <taxon>Eurotiomycetes</taxon>
        <taxon>Chaetothyriomycetidae</taxon>
        <taxon>Chaetothyriales</taxon>
        <taxon>Chaetothyriales incertae sedis</taxon>
        <taxon>Neophaeococcomyces</taxon>
    </lineage>
</organism>
<proteinExistence type="predicted"/>
<evidence type="ECO:0000313" key="1">
    <source>
        <dbReference type="EMBL" id="KAJ9652732.1"/>
    </source>
</evidence>
<reference evidence="1" key="1">
    <citation type="submission" date="2022-10" db="EMBL/GenBank/DDBJ databases">
        <title>Culturing micro-colonial fungi from biological soil crusts in the Mojave desert and describing Neophaeococcomyces mojavensis, and introducing the new genera and species Taxawa tesnikishii.</title>
        <authorList>
            <person name="Kurbessoian T."/>
            <person name="Stajich J.E."/>
        </authorList>
    </citation>
    <scope>NUCLEOTIDE SEQUENCE</scope>
    <source>
        <strain evidence="1">JES_112</strain>
    </source>
</reference>
<protein>
    <submittedName>
        <fullName evidence="1">Uncharacterized protein</fullName>
    </submittedName>
</protein>
<evidence type="ECO:0000313" key="2">
    <source>
        <dbReference type="Proteomes" id="UP001172386"/>
    </source>
</evidence>
<comment type="caution">
    <text evidence="1">The sequence shown here is derived from an EMBL/GenBank/DDBJ whole genome shotgun (WGS) entry which is preliminary data.</text>
</comment>